<gene>
    <name evidence="2" type="ORF">COW36_23465</name>
</gene>
<dbReference type="EMBL" id="PFFQ01000065">
    <property type="protein sequence ID" value="PIW14001.1"/>
    <property type="molecule type" value="Genomic_DNA"/>
</dbReference>
<sequence>MTMQKQASSAGSTYSSQLFEPFQREIETTIRQSLHQGADLVIDALEQTSRIIKRGEELGQQINLLFHKFEEQHQDFRHTGKLLLKESIQDGVELCAELIQGIGQVARAALDETEEVAKRSEVLGGSVRETFQDLPNPFRSRTMRKPKGKEPTIIPISIQDN</sequence>
<feature type="region of interest" description="Disordered" evidence="1">
    <location>
        <begin position="133"/>
        <end position="161"/>
    </location>
</feature>
<evidence type="ECO:0000313" key="2">
    <source>
        <dbReference type="EMBL" id="PIW14001.1"/>
    </source>
</evidence>
<proteinExistence type="predicted"/>
<organism evidence="2 3">
    <name type="scientific">bacterium (Candidatus Blackallbacteria) CG17_big_fil_post_rev_8_21_14_2_50_48_46</name>
    <dbReference type="NCBI Taxonomy" id="2014261"/>
    <lineage>
        <taxon>Bacteria</taxon>
        <taxon>Candidatus Blackallbacteria</taxon>
    </lineage>
</organism>
<evidence type="ECO:0000313" key="3">
    <source>
        <dbReference type="Proteomes" id="UP000231019"/>
    </source>
</evidence>
<comment type="caution">
    <text evidence="2">The sequence shown here is derived from an EMBL/GenBank/DDBJ whole genome shotgun (WGS) entry which is preliminary data.</text>
</comment>
<name>A0A2M7FXM4_9BACT</name>
<dbReference type="AlphaFoldDB" id="A0A2M7FXM4"/>
<dbReference type="Proteomes" id="UP000231019">
    <property type="component" value="Unassembled WGS sequence"/>
</dbReference>
<reference evidence="2 3" key="1">
    <citation type="submission" date="2017-09" db="EMBL/GenBank/DDBJ databases">
        <title>Depth-based differentiation of microbial function through sediment-hosted aquifers and enrichment of novel symbionts in the deep terrestrial subsurface.</title>
        <authorList>
            <person name="Probst A.J."/>
            <person name="Ladd B."/>
            <person name="Jarett J.K."/>
            <person name="Geller-Mcgrath D.E."/>
            <person name="Sieber C.M."/>
            <person name="Emerson J.B."/>
            <person name="Anantharaman K."/>
            <person name="Thomas B.C."/>
            <person name="Malmstrom R."/>
            <person name="Stieglmeier M."/>
            <person name="Klingl A."/>
            <person name="Woyke T."/>
            <person name="Ryan C.M."/>
            <person name="Banfield J.F."/>
        </authorList>
    </citation>
    <scope>NUCLEOTIDE SEQUENCE [LARGE SCALE GENOMIC DNA]</scope>
    <source>
        <strain evidence="2">CG17_big_fil_post_rev_8_21_14_2_50_48_46</strain>
    </source>
</reference>
<evidence type="ECO:0000256" key="1">
    <source>
        <dbReference type="SAM" id="MobiDB-lite"/>
    </source>
</evidence>
<protein>
    <submittedName>
        <fullName evidence="2">Uncharacterized protein</fullName>
    </submittedName>
</protein>
<accession>A0A2M7FXM4</accession>